<feature type="transmembrane region" description="Helical" evidence="1">
    <location>
        <begin position="894"/>
        <end position="926"/>
    </location>
</feature>
<keyword evidence="1" id="KW-1133">Transmembrane helix</keyword>
<gene>
    <name evidence="2" type="ORF">PLOB_00040583</name>
</gene>
<keyword evidence="1" id="KW-0812">Transmembrane</keyword>
<protein>
    <submittedName>
        <fullName evidence="2">Uncharacterized protein</fullName>
    </submittedName>
</protein>
<dbReference type="PANTHER" id="PTHR46704">
    <property type="entry name" value="CXC DOMAIN-CONTAINING PROTEIN-RELATED"/>
    <property type="match status" value="1"/>
</dbReference>
<evidence type="ECO:0000313" key="2">
    <source>
        <dbReference type="EMBL" id="CAH3139275.1"/>
    </source>
</evidence>
<proteinExistence type="predicted"/>
<dbReference type="Proteomes" id="UP001159405">
    <property type="component" value="Unassembled WGS sequence"/>
</dbReference>
<evidence type="ECO:0000313" key="3">
    <source>
        <dbReference type="Proteomes" id="UP001159405"/>
    </source>
</evidence>
<accession>A0ABN8PB61</accession>
<keyword evidence="1" id="KW-0472">Membrane</keyword>
<keyword evidence="3" id="KW-1185">Reference proteome</keyword>
<comment type="caution">
    <text evidence="2">The sequence shown here is derived from an EMBL/GenBank/DDBJ whole genome shotgun (WGS) entry which is preliminary data.</text>
</comment>
<evidence type="ECO:0000256" key="1">
    <source>
        <dbReference type="SAM" id="Phobius"/>
    </source>
</evidence>
<name>A0ABN8PB61_9CNID</name>
<dbReference type="PANTHER" id="PTHR46704:SF1">
    <property type="entry name" value="TELOMERE LENGTH REGULATION PROTEIN TEL2 HOMOLOG"/>
    <property type="match status" value="1"/>
</dbReference>
<dbReference type="EMBL" id="CALNXK010000062">
    <property type="protein sequence ID" value="CAH3139275.1"/>
    <property type="molecule type" value="Genomic_DNA"/>
</dbReference>
<organism evidence="2 3">
    <name type="scientific">Porites lobata</name>
    <dbReference type="NCBI Taxonomy" id="104759"/>
    <lineage>
        <taxon>Eukaryota</taxon>
        <taxon>Metazoa</taxon>
        <taxon>Cnidaria</taxon>
        <taxon>Anthozoa</taxon>
        <taxon>Hexacorallia</taxon>
        <taxon>Scleractinia</taxon>
        <taxon>Fungiina</taxon>
        <taxon>Poritidae</taxon>
        <taxon>Porites</taxon>
    </lineage>
</organism>
<sequence>MVDNSVRPNRVCSDLCGADAMHHQACSVNFRTGKQIPHKYVANNTPNKTKRLPKGRPEDVAKNTAFLKVAHFVEENDEKMEEFLQNSEEQAYSGVYMKKKLRDHFGDRIVMTTTKKQANIVTLQSRASSIINEFYSQPKKEDCEAEKTKIIKAAANLMKSDFKKIDVTSENYPSSVKMSSIQSALDFGLDLLELFLRTLFVGKDVASIGQAIMQAVRPRVLLAPLHLGLGIQMHHHFGSKFLIDSLHAHGFCSSYATVLQYERNAAVAQGTDLPGHISDQFIQYVADNVDHNTRPLDGKGTFHGRGIIATITPGGRISKLVPKKDVSPEELAAAGETNICHYRNQAGHTTPLFYKELKDLRIEDASANLDLIWKMTPGWLGFMQMVCEGHYPGQSKIAFLSVIDLQPTVMTCVYSTLSFICDHAKRYSVTPIVTFDQPLWWKAMIIVTNEPETSDLKLAVLRLGGLHIEMSFLGCIGHVMSGSGLKEVLELVYATNAVGHMLSGKALARAVRGHILVDSVLNALLVNITFGTADQDLKKVEELYKELVKDTTKAKQVGSTEVLLKVAEKLESKRVSMHNQRTATMWIQYMNMVDTLRTFIKAERTGNWNLHLQTCVCVCVYNYVKSAYLYLQLKCDLHKTHPDVHKSFQDGLHVVRKSDRYWSRLSTDLVIEQVLMRSLKASGGLTRGRGMTEAQRLAWVMSMPACAEVNSAMQNPTDIVNNTSEQHKEATKARQERGHKDAHEIVTFLSLRNRFRADPSLRSITTGIVAEDNVNADKAKEVGEKILSSLRGKNVYDHSFRRKDQVVTMASKAAVKFDDGKIQVDPQLLFQRLSIIATGGRFDNPKSLFKYEMCSYAHALFDTSLLPRKANKPVLVDAIWTDVKIRPLKLQETFVLFLMEVPLFIVSHGIAFLHTTPFIPFIFSALSKGMERPRSYSMDIRMGHPPMIVLTKGVQVYPTPTVAFDSSMVAKVKKEEFLASKVNKQKFILHLGERLQQSGCTVNRAAGDAGLLIAQTAIQSARSLSTVLVGDDTDLLVLRCFYAEMDAHDLFFRPEPKQSSKTKRVWNIIETKLAWPLRLQKHFVCSGIAWMRHDF</sequence>
<reference evidence="2 3" key="1">
    <citation type="submission" date="2022-05" db="EMBL/GenBank/DDBJ databases">
        <authorList>
            <consortium name="Genoscope - CEA"/>
            <person name="William W."/>
        </authorList>
    </citation>
    <scope>NUCLEOTIDE SEQUENCE [LARGE SCALE GENOMIC DNA]</scope>
</reference>